<organism evidence="1 2">
    <name type="scientific">Elstera cyanobacteriorum</name>
    <dbReference type="NCBI Taxonomy" id="2022747"/>
    <lineage>
        <taxon>Bacteria</taxon>
        <taxon>Pseudomonadati</taxon>
        <taxon>Pseudomonadota</taxon>
        <taxon>Alphaproteobacteria</taxon>
        <taxon>Rhodospirillales</taxon>
        <taxon>Rhodospirillaceae</taxon>
        <taxon>Elstera</taxon>
    </lineage>
</organism>
<dbReference type="OrthoDB" id="6388191at2"/>
<name>A0A255XVG5_9PROT</name>
<dbReference type="Proteomes" id="UP000216361">
    <property type="component" value="Unassembled WGS sequence"/>
</dbReference>
<evidence type="ECO:0008006" key="3">
    <source>
        <dbReference type="Google" id="ProtNLM"/>
    </source>
</evidence>
<protein>
    <recommendedName>
        <fullName evidence="3">Major capsid protein E</fullName>
    </recommendedName>
</protein>
<gene>
    <name evidence="1" type="ORF">CHR90_05845</name>
</gene>
<dbReference type="Pfam" id="PF03864">
    <property type="entry name" value="Phage_cap_E"/>
    <property type="match status" value="1"/>
</dbReference>
<sequence length="336" mass="37335">MLMQDVWNSDAFSVVEMTHALNQQPPVPGRIGQLKVFGPGRGITTATAVVEYQRNKLVLIDSKPRGTPAVQLETAPRKKVPILVPHFPKEATILADETTGVLAFGSTNQFVTVMDLVDQRLALLRAQFDATWEFLYARALHGIVIDPLGEVLLDCFQTFGFTEETVNFDLTNANSDVPGHCRAVKRLIEKNLQGDVSTGVRALCSPEWFDQFISHPKVVKAYETWVGLHPVRDDVRSGFTFQGITFEEYSAEVSNSKGVPQRYIDEETARFYPEGTRQTFDKVFAPAPWEGVTNTIGLPLYAALESLSDPKLGRRIDAQSNIIPMCLNPKVLVKGI</sequence>
<dbReference type="AlphaFoldDB" id="A0A255XVG5"/>
<keyword evidence="2" id="KW-1185">Reference proteome</keyword>
<comment type="caution">
    <text evidence="1">The sequence shown here is derived from an EMBL/GenBank/DDBJ whole genome shotgun (WGS) entry which is preliminary data.</text>
</comment>
<evidence type="ECO:0000313" key="2">
    <source>
        <dbReference type="Proteomes" id="UP000216361"/>
    </source>
</evidence>
<dbReference type="RefSeq" id="WP_094408053.1">
    <property type="nucleotide sequence ID" value="NZ_BMJZ01000001.1"/>
</dbReference>
<dbReference type="EMBL" id="NOXS01000029">
    <property type="protein sequence ID" value="OYQ20230.1"/>
    <property type="molecule type" value="Genomic_DNA"/>
</dbReference>
<evidence type="ECO:0000313" key="1">
    <source>
        <dbReference type="EMBL" id="OYQ20230.1"/>
    </source>
</evidence>
<reference evidence="1 2" key="1">
    <citation type="submission" date="2017-07" db="EMBL/GenBank/DDBJ databases">
        <title>Elstera cyanobacteriorum sp. nov., a novel bacterium isolated from cyanobacterial aggregates in a eutrophic lake.</title>
        <authorList>
            <person name="Cai H."/>
        </authorList>
    </citation>
    <scope>NUCLEOTIDE SEQUENCE [LARGE SCALE GENOMIC DNA]</scope>
    <source>
        <strain evidence="1 2">TH019</strain>
    </source>
</reference>
<dbReference type="InterPro" id="IPR005564">
    <property type="entry name" value="Major_capsid_GpE"/>
</dbReference>
<proteinExistence type="predicted"/>
<accession>A0A255XVG5</accession>